<dbReference type="EMBL" id="CAVNYO010000116">
    <property type="protein sequence ID" value="CAK5267086.1"/>
    <property type="molecule type" value="Genomic_DNA"/>
</dbReference>
<dbReference type="AlphaFoldDB" id="A0AAD2JXA9"/>
<protein>
    <submittedName>
        <fullName evidence="1">Uncharacterized protein</fullName>
    </submittedName>
</protein>
<reference evidence="1" key="1">
    <citation type="submission" date="2023-11" db="EMBL/GenBank/DDBJ databases">
        <authorList>
            <person name="De Vega J J."/>
            <person name="De Vega J J."/>
        </authorList>
    </citation>
    <scope>NUCLEOTIDE SEQUENCE</scope>
</reference>
<keyword evidence="2" id="KW-1185">Reference proteome</keyword>
<evidence type="ECO:0000313" key="1">
    <source>
        <dbReference type="EMBL" id="CAK5267086.1"/>
    </source>
</evidence>
<sequence>MRWVRAPPGVPRDLPPRSGWSVYQGPPTRPDSHHIIHFGILDANAKLTMTPTTRRIYLSAFERLKCFQSYAPLADGSPSSSSPCDSHLRALCQTEYQSRSSSSLAVIRSNASSRLGFFRGPRVHRNSEQKSITVSPRR</sequence>
<name>A0AAD2JXA9_9AGAR</name>
<accession>A0AAD2JXA9</accession>
<comment type="caution">
    <text evidence="1">The sequence shown here is derived from an EMBL/GenBank/DDBJ whole genome shotgun (WGS) entry which is preliminary data.</text>
</comment>
<evidence type="ECO:0000313" key="2">
    <source>
        <dbReference type="Proteomes" id="UP001295794"/>
    </source>
</evidence>
<proteinExistence type="predicted"/>
<organism evidence="1 2">
    <name type="scientific">Mycena citricolor</name>
    <dbReference type="NCBI Taxonomy" id="2018698"/>
    <lineage>
        <taxon>Eukaryota</taxon>
        <taxon>Fungi</taxon>
        <taxon>Dikarya</taxon>
        <taxon>Basidiomycota</taxon>
        <taxon>Agaricomycotina</taxon>
        <taxon>Agaricomycetes</taxon>
        <taxon>Agaricomycetidae</taxon>
        <taxon>Agaricales</taxon>
        <taxon>Marasmiineae</taxon>
        <taxon>Mycenaceae</taxon>
        <taxon>Mycena</taxon>
    </lineage>
</organism>
<dbReference type="Proteomes" id="UP001295794">
    <property type="component" value="Unassembled WGS sequence"/>
</dbReference>
<gene>
    <name evidence="1" type="ORF">MYCIT1_LOCUS9313</name>
</gene>